<evidence type="ECO:0000256" key="6">
    <source>
        <dbReference type="SAM" id="Phobius"/>
    </source>
</evidence>
<feature type="active site" description="For sulfotransferase activity" evidence="3">
    <location>
        <position position="125"/>
    </location>
</feature>
<dbReference type="OrthoDB" id="411451at2759"/>
<evidence type="ECO:0000256" key="1">
    <source>
        <dbReference type="ARBA" id="ARBA00022679"/>
    </source>
</evidence>
<proteinExistence type="inferred from homology"/>
<evidence type="ECO:0000259" key="7">
    <source>
        <dbReference type="Pfam" id="PF00685"/>
    </source>
</evidence>
<feature type="domain" description="Sulfotransferase" evidence="7">
    <location>
        <begin position="116"/>
        <end position="161"/>
    </location>
</feature>
<dbReference type="PANTHER" id="PTHR10605:SF7">
    <property type="entry name" value="HEPARAN SULFATE GLUCOSAMINE 3-O-SULFOTRANSFERASE 3B1"/>
    <property type="match status" value="1"/>
</dbReference>
<evidence type="ECO:0000313" key="8">
    <source>
        <dbReference type="EMBL" id="KAF5896801.1"/>
    </source>
</evidence>
<feature type="transmembrane region" description="Helical" evidence="6">
    <location>
        <begin position="15"/>
        <end position="34"/>
    </location>
</feature>
<dbReference type="InterPro" id="IPR027417">
    <property type="entry name" value="P-loop_NTPase"/>
</dbReference>
<comment type="caution">
    <text evidence="8">The sequence shown here is derived from an EMBL/GenBank/DDBJ whole genome shotgun (WGS) entry which is preliminary data.</text>
</comment>
<comment type="similarity">
    <text evidence="5">Belongs to the sulfotransferase 1 family.</text>
</comment>
<protein>
    <recommendedName>
        <fullName evidence="5">Sulfotransferase</fullName>
        <ecNumber evidence="5">2.8.2.-</ecNumber>
    </recommendedName>
</protein>
<feature type="binding site" evidence="4">
    <location>
        <begin position="125"/>
        <end position="129"/>
    </location>
    <ligand>
        <name>3'-phosphoadenylyl sulfate</name>
        <dbReference type="ChEBI" id="CHEBI:58339"/>
    </ligand>
</feature>
<gene>
    <name evidence="8" type="ORF">DAT39_013486</name>
</gene>
<name>A0A8J4TFS1_CLAMG</name>
<dbReference type="Gene3D" id="3.40.50.300">
    <property type="entry name" value="P-loop containing nucleotide triphosphate hydrolases"/>
    <property type="match status" value="1"/>
</dbReference>
<keyword evidence="9" id="KW-1185">Reference proteome</keyword>
<keyword evidence="6" id="KW-1133">Transmembrane helix</keyword>
<evidence type="ECO:0000313" key="9">
    <source>
        <dbReference type="Proteomes" id="UP000727407"/>
    </source>
</evidence>
<dbReference type="InterPro" id="IPR037359">
    <property type="entry name" value="NST/OST"/>
</dbReference>
<evidence type="ECO:0000256" key="5">
    <source>
        <dbReference type="RuleBase" id="RU361155"/>
    </source>
</evidence>
<sequence>MACTLPGNATVSVRSVLRTCAVMLVSLLASFYLLQSLTQLGGSALRAQDASESASQSASALVEASEAPPRRKRVPHRCAAVGPVARQRTDGGDGAPGRQALGGRLRALGDGEKRLPHAIIVGVKKGGTRALLEFLRVHPDVRAAGAEPHFFDRFYDNGLEWY</sequence>
<dbReference type="AlphaFoldDB" id="A0A8J4TFS1"/>
<dbReference type="Proteomes" id="UP000727407">
    <property type="component" value="Unassembled WGS sequence"/>
</dbReference>
<keyword evidence="6" id="KW-0472">Membrane</keyword>
<evidence type="ECO:0000256" key="4">
    <source>
        <dbReference type="PIRSR" id="PIRSR637359-2"/>
    </source>
</evidence>
<keyword evidence="1 5" id="KW-0808">Transferase</keyword>
<accession>A0A8J4TFS1</accession>
<organism evidence="8 9">
    <name type="scientific">Clarias magur</name>
    <name type="common">Asian catfish</name>
    <name type="synonym">Macropteronotus magur</name>
    <dbReference type="NCBI Taxonomy" id="1594786"/>
    <lineage>
        <taxon>Eukaryota</taxon>
        <taxon>Metazoa</taxon>
        <taxon>Chordata</taxon>
        <taxon>Craniata</taxon>
        <taxon>Vertebrata</taxon>
        <taxon>Euteleostomi</taxon>
        <taxon>Actinopterygii</taxon>
        <taxon>Neopterygii</taxon>
        <taxon>Teleostei</taxon>
        <taxon>Ostariophysi</taxon>
        <taxon>Siluriformes</taxon>
        <taxon>Clariidae</taxon>
        <taxon>Clarias</taxon>
    </lineage>
</organism>
<dbReference type="EMBL" id="QNUK01000262">
    <property type="protein sequence ID" value="KAF5896801.1"/>
    <property type="molecule type" value="Genomic_DNA"/>
</dbReference>
<dbReference type="GO" id="GO:0008467">
    <property type="term" value="F:[heparan sulfate]-glucosamine 3-sulfotransferase activity"/>
    <property type="evidence" value="ECO:0007669"/>
    <property type="project" value="TreeGrafter"/>
</dbReference>
<dbReference type="EC" id="2.8.2.-" evidence="5"/>
<evidence type="ECO:0000256" key="3">
    <source>
        <dbReference type="PIRSR" id="PIRSR637359-1"/>
    </source>
</evidence>
<dbReference type="SUPFAM" id="SSF52540">
    <property type="entry name" value="P-loop containing nucleoside triphosphate hydrolases"/>
    <property type="match status" value="1"/>
</dbReference>
<dbReference type="PANTHER" id="PTHR10605">
    <property type="entry name" value="HEPARAN SULFATE SULFOTRANSFERASE"/>
    <property type="match status" value="1"/>
</dbReference>
<feature type="non-terminal residue" evidence="8">
    <location>
        <position position="162"/>
    </location>
</feature>
<keyword evidence="2" id="KW-0325">Glycoprotein</keyword>
<reference evidence="8" key="1">
    <citation type="submission" date="2020-07" db="EMBL/GenBank/DDBJ databases">
        <title>Clarias magur genome sequencing, assembly and annotation.</title>
        <authorList>
            <person name="Kushwaha B."/>
            <person name="Kumar R."/>
            <person name="Das P."/>
            <person name="Joshi C.G."/>
            <person name="Kumar D."/>
            <person name="Nagpure N.S."/>
            <person name="Pandey M."/>
            <person name="Agarwal S."/>
            <person name="Srivastava S."/>
            <person name="Singh M."/>
            <person name="Sahoo L."/>
            <person name="Jayasankar P."/>
            <person name="Meher P.K."/>
            <person name="Koringa P.G."/>
            <person name="Iquebal M.A."/>
            <person name="Das S.P."/>
            <person name="Bit A."/>
            <person name="Patnaik S."/>
            <person name="Patel N."/>
            <person name="Shah T.M."/>
            <person name="Hinsu A."/>
            <person name="Jena J.K."/>
        </authorList>
    </citation>
    <scope>NUCLEOTIDE SEQUENCE</scope>
    <source>
        <strain evidence="8">CIFAMagur01</strain>
        <tissue evidence="8">Testis</tissue>
    </source>
</reference>
<evidence type="ECO:0000256" key="2">
    <source>
        <dbReference type="ARBA" id="ARBA00023180"/>
    </source>
</evidence>
<dbReference type="Pfam" id="PF00685">
    <property type="entry name" value="Sulfotransfer_1"/>
    <property type="match status" value="1"/>
</dbReference>
<keyword evidence="6" id="KW-0812">Transmembrane</keyword>
<dbReference type="InterPro" id="IPR000863">
    <property type="entry name" value="Sulfotransferase_dom"/>
</dbReference>